<keyword evidence="3" id="KW-1185">Reference proteome</keyword>
<dbReference type="RefSeq" id="WP_290262197.1">
    <property type="nucleotide sequence ID" value="NZ_JAUFQG010000004.1"/>
</dbReference>
<name>A0ABV8VA29_9GAMM</name>
<feature type="domain" description="M23ase beta-sheet core" evidence="1">
    <location>
        <begin position="193"/>
        <end position="288"/>
    </location>
</feature>
<accession>A0ABV8VA29</accession>
<organism evidence="2 3">
    <name type="scientific">Simiduia curdlanivorans</name>
    <dbReference type="NCBI Taxonomy" id="1492769"/>
    <lineage>
        <taxon>Bacteria</taxon>
        <taxon>Pseudomonadati</taxon>
        <taxon>Pseudomonadota</taxon>
        <taxon>Gammaproteobacteria</taxon>
        <taxon>Cellvibrionales</taxon>
        <taxon>Cellvibrionaceae</taxon>
        <taxon>Simiduia</taxon>
    </lineage>
</organism>
<dbReference type="EC" id="3.4.24.-" evidence="2"/>
<dbReference type="Proteomes" id="UP001595840">
    <property type="component" value="Unassembled WGS sequence"/>
</dbReference>
<evidence type="ECO:0000313" key="3">
    <source>
        <dbReference type="Proteomes" id="UP001595840"/>
    </source>
</evidence>
<dbReference type="InterPro" id="IPR016047">
    <property type="entry name" value="M23ase_b-sheet_dom"/>
</dbReference>
<reference evidence="3" key="1">
    <citation type="journal article" date="2019" name="Int. J. Syst. Evol. Microbiol.">
        <title>The Global Catalogue of Microorganisms (GCM) 10K type strain sequencing project: providing services to taxonomists for standard genome sequencing and annotation.</title>
        <authorList>
            <consortium name="The Broad Institute Genomics Platform"/>
            <consortium name="The Broad Institute Genome Sequencing Center for Infectious Disease"/>
            <person name="Wu L."/>
            <person name="Ma J."/>
        </authorList>
    </citation>
    <scope>NUCLEOTIDE SEQUENCE [LARGE SCALE GENOMIC DNA]</scope>
    <source>
        <strain evidence="3">CECT 8570</strain>
    </source>
</reference>
<comment type="caution">
    <text evidence="2">The sequence shown here is derived from an EMBL/GenBank/DDBJ whole genome shotgun (WGS) entry which is preliminary data.</text>
</comment>
<dbReference type="EMBL" id="JBHSCX010000021">
    <property type="protein sequence ID" value="MFC4364364.1"/>
    <property type="molecule type" value="Genomic_DNA"/>
</dbReference>
<dbReference type="Pfam" id="PF01551">
    <property type="entry name" value="Peptidase_M23"/>
    <property type="match status" value="1"/>
</dbReference>
<dbReference type="CDD" id="cd12797">
    <property type="entry name" value="M23_peptidase"/>
    <property type="match status" value="1"/>
</dbReference>
<dbReference type="PANTHER" id="PTHR21666">
    <property type="entry name" value="PEPTIDASE-RELATED"/>
    <property type="match status" value="1"/>
</dbReference>
<evidence type="ECO:0000259" key="1">
    <source>
        <dbReference type="Pfam" id="PF01551"/>
    </source>
</evidence>
<dbReference type="PANTHER" id="PTHR21666:SF285">
    <property type="entry name" value="M23 FAMILY METALLOPEPTIDASE"/>
    <property type="match status" value="1"/>
</dbReference>
<gene>
    <name evidence="2" type="ORF">ACFOX3_18800</name>
</gene>
<evidence type="ECO:0000313" key="2">
    <source>
        <dbReference type="EMBL" id="MFC4364364.1"/>
    </source>
</evidence>
<protein>
    <submittedName>
        <fullName evidence="2">M23 family metallopeptidase</fullName>
        <ecNumber evidence="2">3.4.24.-</ecNumber>
    </submittedName>
</protein>
<dbReference type="GO" id="GO:0016787">
    <property type="term" value="F:hydrolase activity"/>
    <property type="evidence" value="ECO:0007669"/>
    <property type="project" value="UniProtKB-KW"/>
</dbReference>
<dbReference type="SUPFAM" id="SSF51261">
    <property type="entry name" value="Duplicated hybrid motif"/>
    <property type="match status" value="1"/>
</dbReference>
<dbReference type="Gene3D" id="2.70.70.10">
    <property type="entry name" value="Glucose Permease (Domain IIA)"/>
    <property type="match status" value="1"/>
</dbReference>
<proteinExistence type="predicted"/>
<keyword evidence="2" id="KW-0378">Hydrolase</keyword>
<dbReference type="InterPro" id="IPR011055">
    <property type="entry name" value="Dup_hybrid_motif"/>
</dbReference>
<sequence length="298" mass="32377">MWIAKLLKNMQGDSPRAKLARRSNFNIFLSGALCLLPAPAVFALTAADLALQPSYKQGSVVRGKAPANTQVFVGDRALRLSADGQFVFGIGRDTKKDQRLTLVDAEGKKSIVDIGVQARSYNIQRVEGVPEKTVNPPEQDLARIRKESSLAYQARDIDSALTDFTSAFVWPLVGPITGVYGSQRVYNGTPKNPHFGVDVARPKGTLVTAPAGGIVRLAYDDMYFSGGTLIVDHGHGLTSTFIHLSAILVQEGQRIEQGDAIAKVGATGRATGPHLDWRMNWYEHRVDPQTLVGPMPKQ</sequence>
<dbReference type="InterPro" id="IPR050570">
    <property type="entry name" value="Cell_wall_metabolism_enzyme"/>
</dbReference>